<organism evidence="4 5">
    <name type="scientific">Ceratopteris richardii</name>
    <name type="common">Triangle waterfern</name>
    <dbReference type="NCBI Taxonomy" id="49495"/>
    <lineage>
        <taxon>Eukaryota</taxon>
        <taxon>Viridiplantae</taxon>
        <taxon>Streptophyta</taxon>
        <taxon>Embryophyta</taxon>
        <taxon>Tracheophyta</taxon>
        <taxon>Polypodiopsida</taxon>
        <taxon>Polypodiidae</taxon>
        <taxon>Polypodiales</taxon>
        <taxon>Pteridineae</taxon>
        <taxon>Pteridaceae</taxon>
        <taxon>Parkerioideae</taxon>
        <taxon>Ceratopteris</taxon>
    </lineage>
</organism>
<reference evidence="4" key="1">
    <citation type="submission" date="2021-08" db="EMBL/GenBank/DDBJ databases">
        <title>WGS assembly of Ceratopteris richardii.</title>
        <authorList>
            <person name="Marchant D.B."/>
            <person name="Chen G."/>
            <person name="Jenkins J."/>
            <person name="Shu S."/>
            <person name="Leebens-Mack J."/>
            <person name="Grimwood J."/>
            <person name="Schmutz J."/>
            <person name="Soltis P."/>
            <person name="Soltis D."/>
            <person name="Chen Z.-H."/>
        </authorList>
    </citation>
    <scope>NUCLEOTIDE SEQUENCE</scope>
    <source>
        <strain evidence="4">Whitten #5841</strain>
        <tissue evidence="4">Leaf</tissue>
    </source>
</reference>
<dbReference type="SMART" id="SM00239">
    <property type="entry name" value="C2"/>
    <property type="match status" value="2"/>
</dbReference>
<dbReference type="OrthoDB" id="419768at2759"/>
<keyword evidence="5" id="KW-1185">Reference proteome</keyword>
<dbReference type="GO" id="GO:0046872">
    <property type="term" value="F:metal ion binding"/>
    <property type="evidence" value="ECO:0007669"/>
    <property type="project" value="UniProtKB-KW"/>
</dbReference>
<evidence type="ECO:0000313" key="4">
    <source>
        <dbReference type="EMBL" id="KAH7425455.1"/>
    </source>
</evidence>
<comment type="caution">
    <text evidence="4">The sequence shown here is derived from an EMBL/GenBank/DDBJ whole genome shotgun (WGS) entry which is preliminary data.</text>
</comment>
<keyword evidence="2" id="KW-0106">Calcium</keyword>
<dbReference type="InterPro" id="IPR035892">
    <property type="entry name" value="C2_domain_sf"/>
</dbReference>
<dbReference type="CDD" id="cd00030">
    <property type="entry name" value="C2"/>
    <property type="match status" value="1"/>
</dbReference>
<evidence type="ECO:0000256" key="2">
    <source>
        <dbReference type="ARBA" id="ARBA00022837"/>
    </source>
</evidence>
<dbReference type="AlphaFoldDB" id="A0A8T2TVH8"/>
<dbReference type="EMBL" id="CM035416">
    <property type="protein sequence ID" value="KAH7425455.1"/>
    <property type="molecule type" value="Genomic_DNA"/>
</dbReference>
<keyword evidence="1" id="KW-0479">Metal-binding</keyword>
<dbReference type="PANTHER" id="PTHR46502">
    <property type="entry name" value="C2 DOMAIN-CONTAINING"/>
    <property type="match status" value="1"/>
</dbReference>
<feature type="domain" description="C2" evidence="3">
    <location>
        <begin position="1"/>
        <end position="103"/>
    </location>
</feature>
<gene>
    <name evidence="4" type="ORF">KP509_11G054800</name>
</gene>
<dbReference type="PROSITE" id="PS50004">
    <property type="entry name" value="C2"/>
    <property type="match status" value="2"/>
</dbReference>
<dbReference type="InterPro" id="IPR000008">
    <property type="entry name" value="C2_dom"/>
</dbReference>
<dbReference type="Gene3D" id="2.60.40.150">
    <property type="entry name" value="C2 domain"/>
    <property type="match status" value="2"/>
</dbReference>
<evidence type="ECO:0000256" key="1">
    <source>
        <dbReference type="ARBA" id="ARBA00022723"/>
    </source>
</evidence>
<dbReference type="Pfam" id="PF00168">
    <property type="entry name" value="C2"/>
    <property type="match status" value="2"/>
</dbReference>
<dbReference type="PANTHER" id="PTHR46502:SF2">
    <property type="entry name" value="16 KDA PHLOEM PROTEIN 2"/>
    <property type="match status" value="1"/>
</dbReference>
<name>A0A8T2TVH8_CERRI</name>
<sequence>MPEGTVEVELIRGHGLKDVETFGRSDPYAIICIGSEKHTSRIIHDGGKNPIWNQSFLIDIPDGPQELDIEIFDQERHGVDEKMGSVSINLSELFLLKKSPACKYEVQLPNGNHHGELEIALKFFPKVHNGSLEVHLMEGHGLMDADIFGKSDPYAIIYCQKESQKSKVIDGTTHPLWNQSFTFNVDSEITDIFVKLFDKDDLGADDPLGSFVVPLNKVFTEGHVPPTRYKVTGPLGQPQGEVSLALKFTPWC</sequence>
<feature type="domain" description="C2" evidence="3">
    <location>
        <begin position="113"/>
        <end position="228"/>
    </location>
</feature>
<protein>
    <recommendedName>
        <fullName evidence="3">C2 domain-containing protein</fullName>
    </recommendedName>
</protein>
<dbReference type="Proteomes" id="UP000825935">
    <property type="component" value="Chromosome 11"/>
</dbReference>
<evidence type="ECO:0000259" key="3">
    <source>
        <dbReference type="PROSITE" id="PS50004"/>
    </source>
</evidence>
<proteinExistence type="predicted"/>
<evidence type="ECO:0000313" key="5">
    <source>
        <dbReference type="Proteomes" id="UP000825935"/>
    </source>
</evidence>
<dbReference type="SUPFAM" id="SSF49562">
    <property type="entry name" value="C2 domain (Calcium/lipid-binding domain, CaLB)"/>
    <property type="match status" value="2"/>
</dbReference>
<accession>A0A8T2TVH8</accession>